<sequence length="230" mass="25348">MKKEKTMTKVRTVNLVLLGPPGAGKGTQAKMLTSRFNIPQISTGEILRTAVKDQTSLGIKAKELMDTGALVSDEIVIGIVEERLARSDCEKGFILDGFPRTIPQANELKKLLAVRGKEIDHVISVEVDREELLARITGRLTCRGCGNGFHRVFDPPKAGDRCDGCGGELYQRDDDKDETMRNRLDVYERQTAPLAAYYAQESLLRTISGSGSIDDIQRKLLTTLGLEAKV</sequence>
<evidence type="ECO:0000313" key="10">
    <source>
        <dbReference type="Proteomes" id="UP000319449"/>
    </source>
</evidence>
<dbReference type="InterPro" id="IPR006259">
    <property type="entry name" value="Adenyl_kin_sub"/>
</dbReference>
<feature type="binding site" evidence="5">
    <location>
        <position position="48"/>
    </location>
    <ligand>
        <name>AMP</name>
        <dbReference type="ChEBI" id="CHEBI:456215"/>
    </ligand>
</feature>
<evidence type="ECO:0000256" key="3">
    <source>
        <dbReference type="ARBA" id="ARBA00022741"/>
    </source>
</evidence>
<reference evidence="9 10" key="1">
    <citation type="submission" date="2019-07" db="EMBL/GenBank/DDBJ databases">
        <title>Genomic Encyclopedia of Archaeal and Bacterial Type Strains, Phase II (KMG-II): from individual species to whole genera.</title>
        <authorList>
            <person name="Goeker M."/>
        </authorList>
    </citation>
    <scope>NUCLEOTIDE SEQUENCE [LARGE SCALE GENOMIC DNA]</scope>
    <source>
        <strain evidence="9 10">ATCC BAA-1139</strain>
    </source>
</reference>
<dbReference type="CDD" id="cd01428">
    <property type="entry name" value="ADK"/>
    <property type="match status" value="1"/>
</dbReference>
<feature type="binding site" evidence="5">
    <location>
        <position position="165"/>
    </location>
    <ligand>
        <name>Zn(2+)</name>
        <dbReference type="ChEBI" id="CHEBI:29105"/>
        <note>structural</note>
    </ligand>
</feature>
<dbReference type="UniPathway" id="UPA00588">
    <property type="reaction ID" value="UER00649"/>
</dbReference>
<comment type="pathway">
    <text evidence="5">Purine metabolism; AMP biosynthesis via salvage pathway; AMP from ADP: step 1/1.</text>
</comment>
<dbReference type="NCBIfam" id="TIGR01351">
    <property type="entry name" value="adk"/>
    <property type="match status" value="1"/>
</dbReference>
<feature type="binding site" evidence="5">
    <location>
        <position position="211"/>
    </location>
    <ligand>
        <name>ATP</name>
        <dbReference type="ChEBI" id="CHEBI:30616"/>
    </ligand>
</feature>
<evidence type="ECO:0000313" key="9">
    <source>
        <dbReference type="EMBL" id="TWJ19317.1"/>
    </source>
</evidence>
<feature type="binding site" evidence="5">
    <location>
        <position position="142"/>
    </location>
    <ligand>
        <name>Zn(2+)</name>
        <dbReference type="ChEBI" id="CHEBI:29105"/>
        <note>structural</note>
    </ligand>
</feature>
<feature type="domain" description="Adenylate kinase active site lid" evidence="8">
    <location>
        <begin position="139"/>
        <end position="174"/>
    </location>
</feature>
<dbReference type="Proteomes" id="UP000319449">
    <property type="component" value="Unassembled WGS sequence"/>
</dbReference>
<evidence type="ECO:0000259" key="8">
    <source>
        <dbReference type="Pfam" id="PF05191"/>
    </source>
</evidence>
<feature type="region of interest" description="LID" evidence="5">
    <location>
        <begin position="138"/>
        <end position="175"/>
    </location>
</feature>
<gene>
    <name evidence="5" type="primary">adk</name>
    <name evidence="9" type="ORF">JN12_01730</name>
</gene>
<dbReference type="PANTHER" id="PTHR23359">
    <property type="entry name" value="NUCLEOTIDE KINASE"/>
    <property type="match status" value="1"/>
</dbReference>
<dbReference type="GO" id="GO:0005524">
    <property type="term" value="F:ATP binding"/>
    <property type="evidence" value="ECO:0007669"/>
    <property type="project" value="UniProtKB-UniRule"/>
</dbReference>
<protein>
    <recommendedName>
        <fullName evidence="5 7">Adenylate kinase</fullName>
        <shortName evidence="5">AK</shortName>
        <ecNumber evidence="5 7">2.7.4.3</ecNumber>
    </recommendedName>
    <alternativeName>
        <fullName evidence="5">ATP-AMP transphosphorylase</fullName>
    </alternativeName>
    <alternativeName>
        <fullName evidence="5">ATP:AMP phosphotransferase</fullName>
    </alternativeName>
    <alternativeName>
        <fullName evidence="5">Adenylate monophosphate kinase</fullName>
    </alternativeName>
</protein>
<dbReference type="Gene3D" id="3.40.50.300">
    <property type="entry name" value="P-loop containing nucleotide triphosphate hydrolases"/>
    <property type="match status" value="1"/>
</dbReference>
<feature type="region of interest" description="NMP" evidence="5">
    <location>
        <begin position="42"/>
        <end position="71"/>
    </location>
</feature>
<dbReference type="NCBIfam" id="NF011100">
    <property type="entry name" value="PRK14527.1"/>
    <property type="match status" value="1"/>
</dbReference>
<comment type="similarity">
    <text evidence="5 6">Belongs to the adenylate kinase family.</text>
</comment>
<feature type="binding site" evidence="5">
    <location>
        <position position="172"/>
    </location>
    <ligand>
        <name>AMP</name>
        <dbReference type="ChEBI" id="CHEBI:456215"/>
    </ligand>
</feature>
<dbReference type="EC" id="2.7.4.3" evidence="5 7"/>
<keyword evidence="10" id="KW-1185">Reference proteome</keyword>
<dbReference type="GO" id="GO:0008270">
    <property type="term" value="F:zinc ion binding"/>
    <property type="evidence" value="ECO:0007669"/>
    <property type="project" value="UniProtKB-UniRule"/>
</dbReference>
<dbReference type="NCBIfam" id="NF001381">
    <property type="entry name" value="PRK00279.1-3"/>
    <property type="match status" value="1"/>
</dbReference>
<evidence type="ECO:0000256" key="1">
    <source>
        <dbReference type="ARBA" id="ARBA00022679"/>
    </source>
</evidence>
<dbReference type="HAMAP" id="MF_00235">
    <property type="entry name" value="Adenylate_kinase_Adk"/>
    <property type="match status" value="1"/>
</dbReference>
<organism evidence="9 10">
    <name type="scientific">Geobacter argillaceus</name>
    <dbReference type="NCBI Taxonomy" id="345631"/>
    <lineage>
        <taxon>Bacteria</taxon>
        <taxon>Pseudomonadati</taxon>
        <taxon>Thermodesulfobacteriota</taxon>
        <taxon>Desulfuromonadia</taxon>
        <taxon>Geobacterales</taxon>
        <taxon>Geobacteraceae</taxon>
        <taxon>Geobacter</taxon>
    </lineage>
</organism>
<feature type="binding site" evidence="5">
    <location>
        <begin position="97"/>
        <end position="100"/>
    </location>
    <ligand>
        <name>AMP</name>
        <dbReference type="ChEBI" id="CHEBI:456215"/>
    </ligand>
</feature>
<dbReference type="RefSeq" id="WP_246125805.1">
    <property type="nucleotide sequence ID" value="NZ_VLLN01000009.1"/>
</dbReference>
<comment type="catalytic activity">
    <reaction evidence="5 7">
        <text>AMP + ATP = 2 ADP</text>
        <dbReference type="Rhea" id="RHEA:12973"/>
        <dbReference type="ChEBI" id="CHEBI:30616"/>
        <dbReference type="ChEBI" id="CHEBI:456215"/>
        <dbReference type="ChEBI" id="CHEBI:456216"/>
        <dbReference type="EC" id="2.7.4.3"/>
    </reaction>
</comment>
<dbReference type="FunFam" id="3.40.50.300:FF:000106">
    <property type="entry name" value="Adenylate kinase mitochondrial"/>
    <property type="match status" value="1"/>
</dbReference>
<keyword evidence="4 5" id="KW-0418">Kinase</keyword>
<dbReference type="InterPro" id="IPR007862">
    <property type="entry name" value="Adenylate_kinase_lid-dom"/>
</dbReference>
<feature type="binding site" evidence="5">
    <location>
        <position position="104"/>
    </location>
    <ligand>
        <name>AMP</name>
        <dbReference type="ChEBI" id="CHEBI:456215"/>
    </ligand>
</feature>
<dbReference type="EMBL" id="VLLN01000009">
    <property type="protein sequence ID" value="TWJ19317.1"/>
    <property type="molecule type" value="Genomic_DNA"/>
</dbReference>
<feature type="binding site" evidence="5">
    <location>
        <position position="183"/>
    </location>
    <ligand>
        <name>AMP</name>
        <dbReference type="ChEBI" id="CHEBI:456215"/>
    </ligand>
</feature>
<comment type="subcellular location">
    <subcellularLocation>
        <location evidence="5 7">Cytoplasm</location>
    </subcellularLocation>
</comment>
<comment type="subunit">
    <text evidence="5 7">Monomer.</text>
</comment>
<name>A0A562VNK7_9BACT</name>
<evidence type="ECO:0000256" key="6">
    <source>
        <dbReference type="RuleBase" id="RU003330"/>
    </source>
</evidence>
<keyword evidence="3 5" id="KW-0547">Nucleotide-binding</keyword>
<evidence type="ECO:0000256" key="2">
    <source>
        <dbReference type="ARBA" id="ARBA00022727"/>
    </source>
</evidence>
<comment type="domain">
    <text evidence="5">Consists of three domains, a large central CORE domain and two small peripheral domains, NMPbind and LID, which undergo movements during catalysis. The LID domain closes over the site of phosphoryl transfer upon ATP binding. Assembling and dissambling the active center during each catalytic cycle provides an effective means to prevent ATP hydrolysis. Some bacteria have evolved a zinc-coordinating structure that stabilizes the LID domain.</text>
</comment>
<dbReference type="PRINTS" id="PR00094">
    <property type="entry name" value="ADENYLTKNASE"/>
</dbReference>
<dbReference type="SUPFAM" id="SSF52540">
    <property type="entry name" value="P-loop containing nucleoside triphosphate hydrolases"/>
    <property type="match status" value="1"/>
</dbReference>
<feature type="binding site" evidence="5">
    <location>
        <position position="162"/>
    </location>
    <ligand>
        <name>Zn(2+)</name>
        <dbReference type="ChEBI" id="CHEBI:29105"/>
        <note>structural</note>
    </ligand>
</feature>
<dbReference type="Pfam" id="PF00406">
    <property type="entry name" value="ADK"/>
    <property type="match status" value="1"/>
</dbReference>
<keyword evidence="5" id="KW-0479">Metal-binding</keyword>
<keyword evidence="5" id="KW-0862">Zinc</keyword>
<feature type="binding site" evidence="5">
    <location>
        <begin position="69"/>
        <end position="71"/>
    </location>
    <ligand>
        <name>AMP</name>
        <dbReference type="ChEBI" id="CHEBI:456215"/>
    </ligand>
</feature>
<dbReference type="GO" id="GO:0044209">
    <property type="term" value="P:AMP salvage"/>
    <property type="evidence" value="ECO:0007669"/>
    <property type="project" value="UniProtKB-UniRule"/>
</dbReference>
<evidence type="ECO:0000256" key="5">
    <source>
        <dbReference type="HAMAP-Rule" id="MF_00235"/>
    </source>
</evidence>
<keyword evidence="1 5" id="KW-0808">Transferase</keyword>
<keyword evidence="5" id="KW-0963">Cytoplasm</keyword>
<dbReference type="InterPro" id="IPR000850">
    <property type="entry name" value="Adenylat/UMP-CMP_kin"/>
</dbReference>
<dbReference type="InterPro" id="IPR027417">
    <property type="entry name" value="P-loop_NTPase"/>
</dbReference>
<comment type="function">
    <text evidence="5">Catalyzes the reversible transfer of the terminal phosphate group between ATP and AMP. Plays an important role in cellular energy homeostasis and in adenine nucleotide metabolism.</text>
</comment>
<feature type="binding site" evidence="5">
    <location>
        <position position="145"/>
    </location>
    <ligand>
        <name>Zn(2+)</name>
        <dbReference type="ChEBI" id="CHEBI:29105"/>
        <note>structural</note>
    </ligand>
</feature>
<comment type="caution">
    <text evidence="5">Lacks conserved residue(s) required for the propagation of feature annotation.</text>
</comment>
<keyword evidence="5 7" id="KW-0067">ATP-binding</keyword>
<comment type="caution">
    <text evidence="9">The sequence shown here is derived from an EMBL/GenBank/DDBJ whole genome shotgun (WGS) entry which is preliminary data.</text>
</comment>
<evidence type="ECO:0000256" key="4">
    <source>
        <dbReference type="ARBA" id="ARBA00022777"/>
    </source>
</evidence>
<feature type="binding site" evidence="5">
    <location>
        <position position="139"/>
    </location>
    <ligand>
        <name>ATP</name>
        <dbReference type="ChEBI" id="CHEBI:30616"/>
    </ligand>
</feature>
<dbReference type="PROSITE" id="PS00113">
    <property type="entry name" value="ADENYLATE_KINASE"/>
    <property type="match status" value="1"/>
</dbReference>
<dbReference type="NCBIfam" id="NF001380">
    <property type="entry name" value="PRK00279.1-2"/>
    <property type="match status" value="1"/>
</dbReference>
<dbReference type="GO" id="GO:0004017">
    <property type="term" value="F:AMP kinase activity"/>
    <property type="evidence" value="ECO:0007669"/>
    <property type="project" value="UniProtKB-UniRule"/>
</dbReference>
<dbReference type="AlphaFoldDB" id="A0A562VNK7"/>
<evidence type="ECO:0000256" key="7">
    <source>
        <dbReference type="RuleBase" id="RU003331"/>
    </source>
</evidence>
<keyword evidence="2 5" id="KW-0545">Nucleotide biosynthesis</keyword>
<dbReference type="Pfam" id="PF05191">
    <property type="entry name" value="ADK_lid"/>
    <property type="match status" value="1"/>
</dbReference>
<feature type="binding site" evidence="5">
    <location>
        <begin position="22"/>
        <end position="27"/>
    </location>
    <ligand>
        <name>ATP</name>
        <dbReference type="ChEBI" id="CHEBI:30616"/>
    </ligand>
</feature>
<dbReference type="GO" id="GO:0005737">
    <property type="term" value="C:cytoplasm"/>
    <property type="evidence" value="ECO:0007669"/>
    <property type="project" value="UniProtKB-SubCell"/>
</dbReference>
<accession>A0A562VNK7</accession>
<feature type="binding site" evidence="5">
    <location>
        <position position="43"/>
    </location>
    <ligand>
        <name>AMP</name>
        <dbReference type="ChEBI" id="CHEBI:456215"/>
    </ligand>
</feature>
<dbReference type="InterPro" id="IPR033690">
    <property type="entry name" value="Adenylat_kinase_CS"/>
</dbReference>
<proteinExistence type="inferred from homology"/>